<dbReference type="Gene3D" id="3.30.70.100">
    <property type="match status" value="1"/>
</dbReference>
<evidence type="ECO:0000313" key="2">
    <source>
        <dbReference type="EMBL" id="MDT0596478.1"/>
    </source>
</evidence>
<dbReference type="EMBL" id="JAVRHX010000007">
    <property type="protein sequence ID" value="MDT0596478.1"/>
    <property type="molecule type" value="Genomic_DNA"/>
</dbReference>
<name>A0ABU2ZV06_9ALTE</name>
<keyword evidence="1" id="KW-0812">Transmembrane</keyword>
<accession>A0ABU2ZV06</accession>
<keyword evidence="1" id="KW-1133">Transmembrane helix</keyword>
<gene>
    <name evidence="2" type="ORF">RM552_16605</name>
</gene>
<organism evidence="2 3">
    <name type="scientific">Glaciecola petra</name>
    <dbReference type="NCBI Taxonomy" id="3075602"/>
    <lineage>
        <taxon>Bacteria</taxon>
        <taxon>Pseudomonadati</taxon>
        <taxon>Pseudomonadota</taxon>
        <taxon>Gammaproteobacteria</taxon>
        <taxon>Alteromonadales</taxon>
        <taxon>Alteromonadaceae</taxon>
        <taxon>Glaciecola</taxon>
    </lineage>
</organism>
<dbReference type="RefSeq" id="WP_311370002.1">
    <property type="nucleotide sequence ID" value="NZ_JAVRHX010000007.1"/>
</dbReference>
<proteinExistence type="predicted"/>
<keyword evidence="3" id="KW-1185">Reference proteome</keyword>
<feature type="transmembrane region" description="Helical" evidence="1">
    <location>
        <begin position="6"/>
        <end position="21"/>
    </location>
</feature>
<comment type="caution">
    <text evidence="2">The sequence shown here is derived from an EMBL/GenBank/DDBJ whole genome shotgun (WGS) entry which is preliminary data.</text>
</comment>
<feature type="transmembrane region" description="Helical" evidence="1">
    <location>
        <begin position="190"/>
        <end position="207"/>
    </location>
</feature>
<evidence type="ECO:0000313" key="3">
    <source>
        <dbReference type="Proteomes" id="UP001253545"/>
    </source>
</evidence>
<keyword evidence="1" id="KW-0472">Membrane</keyword>
<reference evidence="2 3" key="1">
    <citation type="submission" date="2023-09" db="EMBL/GenBank/DDBJ databases">
        <authorList>
            <person name="Rey-Velasco X."/>
        </authorList>
    </citation>
    <scope>NUCLEOTIDE SEQUENCE [LARGE SCALE GENOMIC DNA]</scope>
    <source>
        <strain evidence="2 3">P117</strain>
    </source>
</reference>
<protein>
    <submittedName>
        <fullName evidence="2">Uncharacterized protein</fullName>
    </submittedName>
</protein>
<dbReference type="Proteomes" id="UP001253545">
    <property type="component" value="Unassembled WGS sequence"/>
</dbReference>
<sequence length="210" mass="23925">MIWEIFITGIALEVLFLRWYFNWKGPMTKKEIEDFMEKFPELPFSSNTDAGVIRQFLEEDNGKDFCMANFITLNKGKVKNPVTGESQDALSGAQSYMKQILPTLLKHGCHPVQQAYRVGGHIDTWGTEDKMEFPMLAMVRWRSRRDFAKIVAPSRPKGSKGALETKVSSMKNTLNVPIEIKVSLFMRPQYSVPLLILLMCCIAQIALTTI</sequence>
<evidence type="ECO:0000256" key="1">
    <source>
        <dbReference type="SAM" id="Phobius"/>
    </source>
</evidence>